<dbReference type="Proteomes" id="UP000007110">
    <property type="component" value="Unassembled WGS sequence"/>
</dbReference>
<proteinExistence type="predicted"/>
<reference evidence="3" key="1">
    <citation type="submission" date="2015-02" db="EMBL/GenBank/DDBJ databases">
        <title>Genome sequencing for Strongylocentrotus purpuratus.</title>
        <authorList>
            <person name="Murali S."/>
            <person name="Liu Y."/>
            <person name="Vee V."/>
            <person name="English A."/>
            <person name="Wang M."/>
            <person name="Skinner E."/>
            <person name="Han Y."/>
            <person name="Muzny D.M."/>
            <person name="Worley K.C."/>
            <person name="Gibbs R.A."/>
        </authorList>
    </citation>
    <scope>NUCLEOTIDE SEQUENCE</scope>
</reference>
<evidence type="ECO:0000313" key="3">
    <source>
        <dbReference type="Proteomes" id="UP000007110"/>
    </source>
</evidence>
<dbReference type="EnsemblMetazoa" id="XM_030985308">
    <property type="protein sequence ID" value="XP_030841168"/>
    <property type="gene ID" value="LOC115923953"/>
</dbReference>
<keyword evidence="3" id="KW-1185">Reference proteome</keyword>
<keyword evidence="1" id="KW-1133">Transmembrane helix</keyword>
<evidence type="ECO:0000256" key="1">
    <source>
        <dbReference type="SAM" id="Phobius"/>
    </source>
</evidence>
<dbReference type="PROSITE" id="PS51257">
    <property type="entry name" value="PROKAR_LIPOPROTEIN"/>
    <property type="match status" value="1"/>
</dbReference>
<dbReference type="RefSeq" id="XP_030841168.1">
    <property type="nucleotide sequence ID" value="XM_030985308.1"/>
</dbReference>
<dbReference type="KEGG" id="spu:115923953"/>
<dbReference type="RefSeq" id="XP_011681224.1">
    <property type="nucleotide sequence ID" value="XM_011682922.2"/>
</dbReference>
<dbReference type="InParanoid" id="A0A7M7HJ78"/>
<name>A0A7M7HJ78_STRPU</name>
<keyword evidence="1" id="KW-0812">Transmembrane</keyword>
<organism evidence="2 3">
    <name type="scientific">Strongylocentrotus purpuratus</name>
    <name type="common">Purple sea urchin</name>
    <dbReference type="NCBI Taxonomy" id="7668"/>
    <lineage>
        <taxon>Eukaryota</taxon>
        <taxon>Metazoa</taxon>
        <taxon>Echinodermata</taxon>
        <taxon>Eleutherozoa</taxon>
        <taxon>Echinozoa</taxon>
        <taxon>Echinoidea</taxon>
        <taxon>Euechinoidea</taxon>
        <taxon>Echinacea</taxon>
        <taxon>Camarodonta</taxon>
        <taxon>Echinidea</taxon>
        <taxon>Strongylocentrotidae</taxon>
        <taxon>Strongylocentrotus</taxon>
    </lineage>
</organism>
<evidence type="ECO:0000313" key="2">
    <source>
        <dbReference type="EnsemblMetazoa" id="XP_011681224"/>
    </source>
</evidence>
<dbReference type="AlphaFoldDB" id="A0A7M7HJ78"/>
<dbReference type="GeneID" id="115923953"/>
<dbReference type="OMA" id="MDIIRYR"/>
<dbReference type="EnsemblMetazoa" id="XM_011682922">
    <property type="protein sequence ID" value="XP_011681224"/>
    <property type="gene ID" value="LOC105446300"/>
</dbReference>
<dbReference type="OrthoDB" id="10084996at2759"/>
<protein>
    <submittedName>
        <fullName evidence="2">Uncharacterized protein</fullName>
    </submittedName>
</protein>
<feature type="transmembrane region" description="Helical" evidence="1">
    <location>
        <begin position="12"/>
        <end position="31"/>
    </location>
</feature>
<dbReference type="GeneID" id="105446300"/>
<reference evidence="2" key="2">
    <citation type="submission" date="2021-01" db="UniProtKB">
        <authorList>
            <consortium name="EnsemblMetazoa"/>
        </authorList>
    </citation>
    <scope>IDENTIFICATION</scope>
</reference>
<dbReference type="KEGG" id="spu:105446300"/>
<keyword evidence="1" id="KW-0472">Membrane</keyword>
<sequence length="126" mass="14411">MSGSRHWSGVQSWLVVACLMIVVEYSTCTLLEEMDLMRHRNAEKKGGLNCRQCSVNKEYLISHMDTCKNICTRPLGKRGFEAEEEQDNNSEKNSSVKSSQCVIDPLYYALSEEGKKQVMQVLTEWL</sequence>
<accession>A0A7M7HJ78</accession>